<keyword evidence="3" id="KW-1185">Reference proteome</keyword>
<dbReference type="InterPro" id="IPR008554">
    <property type="entry name" value="Glutaredoxin-like"/>
</dbReference>
<feature type="compositionally biased region" description="Low complexity" evidence="1">
    <location>
        <begin position="110"/>
        <end position="120"/>
    </location>
</feature>
<evidence type="ECO:0000313" key="2">
    <source>
        <dbReference type="EMBL" id="GAA3246154.1"/>
    </source>
</evidence>
<proteinExistence type="predicted"/>
<feature type="region of interest" description="Disordered" evidence="1">
    <location>
        <begin position="1"/>
        <end position="27"/>
    </location>
</feature>
<sequence length="127" mass="13776">MACRLRRRPQVHDVRQGRQAAGRPQGGAAVVSTRQITLLTQADCTLCEHAKQVLAKVGADHPLTVTEIELTSEEGQRLAMEAGVLFAPGVLLDGRPFSYGRLSERRLRRTLTGTASPASRPSDRSST</sequence>
<protein>
    <recommendedName>
        <fullName evidence="4">Glutaredoxin family protein</fullName>
    </recommendedName>
</protein>
<evidence type="ECO:0008006" key="4">
    <source>
        <dbReference type="Google" id="ProtNLM"/>
    </source>
</evidence>
<dbReference type="InterPro" id="IPR036249">
    <property type="entry name" value="Thioredoxin-like_sf"/>
</dbReference>
<dbReference type="Pfam" id="PF05768">
    <property type="entry name" value="Glrx-like"/>
    <property type="match status" value="1"/>
</dbReference>
<organism evidence="2 3">
    <name type="scientific">Streptomyces labedae</name>
    <dbReference type="NCBI Taxonomy" id="285569"/>
    <lineage>
        <taxon>Bacteria</taxon>
        <taxon>Bacillati</taxon>
        <taxon>Actinomycetota</taxon>
        <taxon>Actinomycetes</taxon>
        <taxon>Kitasatosporales</taxon>
        <taxon>Streptomycetaceae</taxon>
        <taxon>Streptomyces</taxon>
    </lineage>
</organism>
<dbReference type="Gene3D" id="3.40.30.10">
    <property type="entry name" value="Glutaredoxin"/>
    <property type="match status" value="1"/>
</dbReference>
<reference evidence="3" key="1">
    <citation type="journal article" date="2019" name="Int. J. Syst. Evol. Microbiol.">
        <title>The Global Catalogue of Microorganisms (GCM) 10K type strain sequencing project: providing services to taxonomists for standard genome sequencing and annotation.</title>
        <authorList>
            <consortium name="The Broad Institute Genomics Platform"/>
            <consortium name="The Broad Institute Genome Sequencing Center for Infectious Disease"/>
            <person name="Wu L."/>
            <person name="Ma J."/>
        </authorList>
    </citation>
    <scope>NUCLEOTIDE SEQUENCE [LARGE SCALE GENOMIC DNA]</scope>
    <source>
        <strain evidence="3">JCM 9381</strain>
    </source>
</reference>
<feature type="compositionally biased region" description="Low complexity" evidence="1">
    <location>
        <begin position="17"/>
        <end position="27"/>
    </location>
</feature>
<gene>
    <name evidence="2" type="ORF">GCM10010469_01860</name>
</gene>
<dbReference type="SUPFAM" id="SSF52833">
    <property type="entry name" value="Thioredoxin-like"/>
    <property type="match status" value="1"/>
</dbReference>
<accession>A0ABP6QRM1</accession>
<name>A0ABP6QRM1_9ACTN</name>
<dbReference type="Proteomes" id="UP001500728">
    <property type="component" value="Unassembled WGS sequence"/>
</dbReference>
<evidence type="ECO:0000256" key="1">
    <source>
        <dbReference type="SAM" id="MobiDB-lite"/>
    </source>
</evidence>
<dbReference type="EMBL" id="BAAAUW010000001">
    <property type="protein sequence ID" value="GAA3246154.1"/>
    <property type="molecule type" value="Genomic_DNA"/>
</dbReference>
<evidence type="ECO:0000313" key="3">
    <source>
        <dbReference type="Proteomes" id="UP001500728"/>
    </source>
</evidence>
<comment type="caution">
    <text evidence="2">The sequence shown here is derived from an EMBL/GenBank/DDBJ whole genome shotgun (WGS) entry which is preliminary data.</text>
</comment>
<feature type="region of interest" description="Disordered" evidence="1">
    <location>
        <begin position="108"/>
        <end position="127"/>
    </location>
</feature>